<accession>A0A979FXC9</accession>
<protein>
    <submittedName>
        <fullName evidence="3">Uncharacterized protein LOC125179378</fullName>
    </submittedName>
</protein>
<dbReference type="AlphaFoldDB" id="A0A979FXC9"/>
<reference evidence="3" key="1">
    <citation type="submission" date="2025-08" db="UniProtKB">
        <authorList>
            <consortium name="RefSeq"/>
        </authorList>
    </citation>
    <scope>IDENTIFICATION</scope>
    <source>
        <tissue evidence="3">Whole organism</tissue>
    </source>
</reference>
<keyword evidence="2" id="KW-1185">Reference proteome</keyword>
<sequence length="205" mass="22518">MKPRPWLSGVLCLALYLAHSAALGDYSSISARSLGKKRFTKGSVLLTQTVPRVLACLDLCRGYELCVAFSYDGVSCQLRDTVSTVVNSPVWVSYVITQQPDLNVLMDPCAGSPCPAAKVCVRYSIPAILPYHPEWALNFSLPGYVCTGATDLLAQRDQGKSCQLVSYWDTWMSGNLISSEDAPFYEAFDRCSNLDCTSLCSEWSE</sequence>
<gene>
    <name evidence="3" type="primary">LOC125179378</name>
</gene>
<evidence type="ECO:0000256" key="1">
    <source>
        <dbReference type="SAM" id="SignalP"/>
    </source>
</evidence>
<dbReference type="GeneID" id="125179378"/>
<dbReference type="RefSeq" id="XP_047741092.1">
    <property type="nucleotide sequence ID" value="XM_047885136.1"/>
</dbReference>
<feature type="chain" id="PRO_5037938607" evidence="1">
    <location>
        <begin position="23"/>
        <end position="205"/>
    </location>
</feature>
<name>A0A979FXC9_HYAAZ</name>
<feature type="signal peptide" evidence="1">
    <location>
        <begin position="1"/>
        <end position="22"/>
    </location>
</feature>
<evidence type="ECO:0000313" key="3">
    <source>
        <dbReference type="RefSeq" id="XP_047741092.1"/>
    </source>
</evidence>
<proteinExistence type="predicted"/>
<organism evidence="2 3">
    <name type="scientific">Hyalella azteca</name>
    <name type="common">Amphipod</name>
    <dbReference type="NCBI Taxonomy" id="294128"/>
    <lineage>
        <taxon>Eukaryota</taxon>
        <taxon>Metazoa</taxon>
        <taxon>Ecdysozoa</taxon>
        <taxon>Arthropoda</taxon>
        <taxon>Crustacea</taxon>
        <taxon>Multicrustacea</taxon>
        <taxon>Malacostraca</taxon>
        <taxon>Eumalacostraca</taxon>
        <taxon>Peracarida</taxon>
        <taxon>Amphipoda</taxon>
        <taxon>Senticaudata</taxon>
        <taxon>Talitrida</taxon>
        <taxon>Talitroidea</taxon>
        <taxon>Hyalellidae</taxon>
        <taxon>Hyalella</taxon>
    </lineage>
</organism>
<dbReference type="KEGG" id="hazt:125179378"/>
<keyword evidence="1" id="KW-0732">Signal</keyword>
<dbReference type="Proteomes" id="UP000694843">
    <property type="component" value="Unplaced"/>
</dbReference>
<evidence type="ECO:0000313" key="2">
    <source>
        <dbReference type="Proteomes" id="UP000694843"/>
    </source>
</evidence>